<dbReference type="EMBL" id="JAWDGP010002199">
    <property type="protein sequence ID" value="KAK3784801.1"/>
    <property type="molecule type" value="Genomic_DNA"/>
</dbReference>
<comment type="caution">
    <text evidence="1">The sequence shown here is derived from an EMBL/GenBank/DDBJ whole genome shotgun (WGS) entry which is preliminary data.</text>
</comment>
<dbReference type="Proteomes" id="UP001283361">
    <property type="component" value="Unassembled WGS sequence"/>
</dbReference>
<reference evidence="1" key="1">
    <citation type="journal article" date="2023" name="G3 (Bethesda)">
        <title>A reference genome for the long-term kleptoplast-retaining sea slug Elysia crispata morphotype clarki.</title>
        <authorList>
            <person name="Eastman K.E."/>
            <person name="Pendleton A.L."/>
            <person name="Shaikh M.A."/>
            <person name="Suttiyut T."/>
            <person name="Ogas R."/>
            <person name="Tomko P."/>
            <person name="Gavelis G."/>
            <person name="Widhalm J.R."/>
            <person name="Wisecaver J.H."/>
        </authorList>
    </citation>
    <scope>NUCLEOTIDE SEQUENCE</scope>
    <source>
        <strain evidence="1">ECLA1</strain>
    </source>
</reference>
<proteinExistence type="predicted"/>
<sequence length="60" mass="6967">ANDSNEWDLLNLITYELSEKLRRYLQKACQYWARNKKIKPSMVSSVQSHVNGPNDTVGKK</sequence>
<name>A0AAE1DVP8_9GAST</name>
<keyword evidence="2" id="KW-1185">Reference proteome</keyword>
<dbReference type="AlphaFoldDB" id="A0AAE1DVP8"/>
<protein>
    <submittedName>
        <fullName evidence="1">Uncharacterized protein</fullName>
    </submittedName>
</protein>
<organism evidence="1 2">
    <name type="scientific">Elysia crispata</name>
    <name type="common">lettuce slug</name>
    <dbReference type="NCBI Taxonomy" id="231223"/>
    <lineage>
        <taxon>Eukaryota</taxon>
        <taxon>Metazoa</taxon>
        <taxon>Spiralia</taxon>
        <taxon>Lophotrochozoa</taxon>
        <taxon>Mollusca</taxon>
        <taxon>Gastropoda</taxon>
        <taxon>Heterobranchia</taxon>
        <taxon>Euthyneura</taxon>
        <taxon>Panpulmonata</taxon>
        <taxon>Sacoglossa</taxon>
        <taxon>Placobranchoidea</taxon>
        <taxon>Plakobranchidae</taxon>
        <taxon>Elysia</taxon>
    </lineage>
</organism>
<evidence type="ECO:0000313" key="1">
    <source>
        <dbReference type="EMBL" id="KAK3784801.1"/>
    </source>
</evidence>
<gene>
    <name evidence="1" type="ORF">RRG08_006745</name>
</gene>
<evidence type="ECO:0000313" key="2">
    <source>
        <dbReference type="Proteomes" id="UP001283361"/>
    </source>
</evidence>
<accession>A0AAE1DVP8</accession>
<feature type="non-terminal residue" evidence="1">
    <location>
        <position position="1"/>
    </location>
</feature>